<dbReference type="InterPro" id="IPR000477">
    <property type="entry name" value="RT_dom"/>
</dbReference>
<dbReference type="GO" id="GO:0042575">
    <property type="term" value="C:DNA polymerase complex"/>
    <property type="evidence" value="ECO:0007669"/>
    <property type="project" value="UniProtKB-ARBA"/>
</dbReference>
<dbReference type="GO" id="GO:0003964">
    <property type="term" value="F:RNA-directed DNA polymerase activity"/>
    <property type="evidence" value="ECO:0007669"/>
    <property type="project" value="UniProtKB-KW"/>
</dbReference>
<feature type="compositionally biased region" description="Polar residues" evidence="8">
    <location>
        <begin position="274"/>
        <end position="295"/>
    </location>
</feature>
<dbReference type="CDD" id="cd09274">
    <property type="entry name" value="RNase_HI_RT_Ty3"/>
    <property type="match status" value="1"/>
</dbReference>
<dbReference type="InterPro" id="IPR001969">
    <property type="entry name" value="Aspartic_peptidase_AS"/>
</dbReference>
<evidence type="ECO:0000256" key="6">
    <source>
        <dbReference type="ARBA" id="ARBA00022801"/>
    </source>
</evidence>
<dbReference type="InterPro" id="IPR050951">
    <property type="entry name" value="Retrovirus_Pol_polyprotein"/>
</dbReference>
<dbReference type="EMBL" id="CAJEWN010001827">
    <property type="protein sequence ID" value="CAD2200296.1"/>
    <property type="molecule type" value="Genomic_DNA"/>
</dbReference>
<dbReference type="PROSITE" id="PS50878">
    <property type="entry name" value="RT_POL"/>
    <property type="match status" value="1"/>
</dbReference>
<evidence type="ECO:0000259" key="10">
    <source>
        <dbReference type="PROSITE" id="PS50994"/>
    </source>
</evidence>
<evidence type="ECO:0000256" key="3">
    <source>
        <dbReference type="ARBA" id="ARBA00022695"/>
    </source>
</evidence>
<name>A0A6V7XLT5_MELEN</name>
<evidence type="ECO:0000313" key="12">
    <source>
        <dbReference type="Proteomes" id="UP000580250"/>
    </source>
</evidence>
<evidence type="ECO:0000256" key="8">
    <source>
        <dbReference type="SAM" id="MobiDB-lite"/>
    </source>
</evidence>
<evidence type="ECO:0000256" key="4">
    <source>
        <dbReference type="ARBA" id="ARBA00022722"/>
    </source>
</evidence>
<organism evidence="11 12">
    <name type="scientific">Meloidogyne enterolobii</name>
    <name type="common">Root-knot nematode worm</name>
    <name type="synonym">Meloidogyne mayaguensis</name>
    <dbReference type="NCBI Taxonomy" id="390850"/>
    <lineage>
        <taxon>Eukaryota</taxon>
        <taxon>Metazoa</taxon>
        <taxon>Ecdysozoa</taxon>
        <taxon>Nematoda</taxon>
        <taxon>Chromadorea</taxon>
        <taxon>Rhabditida</taxon>
        <taxon>Tylenchina</taxon>
        <taxon>Tylenchomorpha</taxon>
        <taxon>Tylenchoidea</taxon>
        <taxon>Meloidogynidae</taxon>
        <taxon>Meloidogyninae</taxon>
        <taxon>Meloidogyne</taxon>
    </lineage>
</organism>
<dbReference type="SUPFAM" id="SSF56672">
    <property type="entry name" value="DNA/RNA polymerases"/>
    <property type="match status" value="1"/>
</dbReference>
<feature type="domain" description="Reverse transcriptase" evidence="9">
    <location>
        <begin position="1399"/>
        <end position="1579"/>
    </location>
</feature>
<comment type="caution">
    <text evidence="11">The sequence shown here is derived from an EMBL/GenBank/DDBJ whole genome shotgun (WGS) entry which is preliminary data.</text>
</comment>
<dbReference type="GO" id="GO:0006508">
    <property type="term" value="P:proteolysis"/>
    <property type="evidence" value="ECO:0007669"/>
    <property type="project" value="InterPro"/>
</dbReference>
<dbReference type="InterPro" id="IPR041373">
    <property type="entry name" value="RT_RNaseH"/>
</dbReference>
<evidence type="ECO:0000256" key="2">
    <source>
        <dbReference type="ARBA" id="ARBA00022679"/>
    </source>
</evidence>
<evidence type="ECO:0000256" key="1">
    <source>
        <dbReference type="ARBA" id="ARBA00012493"/>
    </source>
</evidence>
<dbReference type="GO" id="GO:0004190">
    <property type="term" value="F:aspartic-type endopeptidase activity"/>
    <property type="evidence" value="ECO:0007669"/>
    <property type="project" value="InterPro"/>
</dbReference>
<accession>A0A6V7XLT5</accession>
<dbReference type="InterPro" id="IPR043128">
    <property type="entry name" value="Rev_trsase/Diguanyl_cyclase"/>
</dbReference>
<feature type="compositionally biased region" description="Basic and acidic residues" evidence="8">
    <location>
        <begin position="2284"/>
        <end position="2294"/>
    </location>
</feature>
<dbReference type="PANTHER" id="PTHR37984:SF5">
    <property type="entry name" value="PROTEIN NYNRIN-LIKE"/>
    <property type="match status" value="1"/>
</dbReference>
<keyword evidence="7" id="KW-0695">RNA-directed DNA polymerase</keyword>
<feature type="compositionally biased region" description="Low complexity" evidence="8">
    <location>
        <begin position="259"/>
        <end position="273"/>
    </location>
</feature>
<dbReference type="InterPro" id="IPR041588">
    <property type="entry name" value="Integrase_H2C2"/>
</dbReference>
<keyword evidence="6" id="KW-0378">Hydrolase</keyword>
<dbReference type="Gene3D" id="1.10.340.70">
    <property type="match status" value="1"/>
</dbReference>
<dbReference type="SUPFAM" id="SSF53098">
    <property type="entry name" value="Ribonuclease H-like"/>
    <property type="match status" value="1"/>
</dbReference>
<dbReference type="GO" id="GO:0015074">
    <property type="term" value="P:DNA integration"/>
    <property type="evidence" value="ECO:0007669"/>
    <property type="project" value="InterPro"/>
</dbReference>
<feature type="region of interest" description="Disordered" evidence="8">
    <location>
        <begin position="2266"/>
        <end position="2294"/>
    </location>
</feature>
<dbReference type="PROSITE" id="PS00141">
    <property type="entry name" value="ASP_PROTEASE"/>
    <property type="match status" value="1"/>
</dbReference>
<proteinExistence type="predicted"/>
<dbReference type="Pfam" id="PF17917">
    <property type="entry name" value="RT_RNaseH"/>
    <property type="match status" value="1"/>
</dbReference>
<evidence type="ECO:0000313" key="11">
    <source>
        <dbReference type="EMBL" id="CAD2200296.1"/>
    </source>
</evidence>
<dbReference type="Proteomes" id="UP000580250">
    <property type="component" value="Unassembled WGS sequence"/>
</dbReference>
<feature type="region of interest" description="Disordered" evidence="8">
    <location>
        <begin position="259"/>
        <end position="319"/>
    </location>
</feature>
<dbReference type="Gene3D" id="3.30.70.270">
    <property type="match status" value="2"/>
</dbReference>
<dbReference type="Gene3D" id="2.40.70.10">
    <property type="entry name" value="Acid Proteases"/>
    <property type="match status" value="1"/>
</dbReference>
<dbReference type="InterPro" id="IPR021109">
    <property type="entry name" value="Peptidase_aspartic_dom_sf"/>
</dbReference>
<keyword evidence="5" id="KW-0255">Endonuclease</keyword>
<dbReference type="FunFam" id="3.30.70.270:FF:000020">
    <property type="entry name" value="Transposon Tf2-6 polyprotein-like Protein"/>
    <property type="match status" value="1"/>
</dbReference>
<dbReference type="PANTHER" id="PTHR37984">
    <property type="entry name" value="PROTEIN CBG26694"/>
    <property type="match status" value="1"/>
</dbReference>
<dbReference type="SUPFAM" id="SSF50630">
    <property type="entry name" value="Acid proteases"/>
    <property type="match status" value="1"/>
</dbReference>
<sequence>MAKDVNLNIKTLNTQIISLSENVERLEALKSDTLGPNNSTIVDNSLLADSNLDETQKESINMISSHSGHIETFSDESIIAYDKWAEKFCDYVGATGRTWSEPEKVARLKLALSDTPRQLFKQLTQQETSTLESALKALRSKLDSPQRREITKRTLACCKQRETETVSEFLKRLTPLVEVVNSSLDETQRKEKICEEFLDRVKPNIGFLIRLVGLSKAKDLDLVKSQAEELETMLASDKGQIQLQSPFTQTVHALATNPAMPSSSYSMPPRSFPNQNTLRRNYPNANFTPLNTQNARYIPNRQNRNNRNDNWRGGQQQRNERKWNNRPICNFCKRVGHTSYTCQERLARFQINYAANSHKYTTQQAKQPVTGQIRSIEPSNKILIDAGDLIHALAKLGVGNSHDSSPLSKDANSSVNSLVTVDKISNKPIKEEIKQNIENKVGKEETHTKISSWEGIGPKISRVMFYLTIMLILVTPINGSKNLIPISRQPIICQTQLHGVIWSLPSPTGCPDTKIDYSKTPEAESLTVYKPNPYEHEISSWACRKVNKCVKKSTSLSGVPITEQIEPEHLEINLHECNQMINHKKCSLGTLINEEGLYHTDKKINLSPRTWLLGSFNWETVCSTNCYLFNTKITMRFGSTHIETLLGDSSHCPFKNGNCYLEDKTQIIWPSNSEKNCEYIPIGTWSGQRMGQTWVADKLPLLLDFPEVPKTVRVCDKNLTISNQGFAVHKENKRRIKRAISGIVTSAQLQSELSYLSWKMAQTMRVSFTHSLHAICNHLEEVRHWAISAALTDPTTFARVIFENPLIHAKRVSSGIIKIWPCVSINRDQYDFITHGETNLEKGICFDKIPIKFKAGSESKIIFIDPARMEVVADARKAPCFEYRHQIIQLEDEILEIDQMTAQVKKLETNVLTNLTFASLTIPKISTQSFHHLVINNVTDFITHTHIASTLRASEITYRIHTKDTETRVTPSESWGQVREEIEKQIFGDWSKIWKGTITILVIIVFGEMLLRIFFILRASYVIDKPLKIIKEETQTVKDENMTELKFTPIQIISSANKQTNREELNELTGQNKGPGCTFSAIIQAKINSIPIKCLVDTGSTVTVAPKSLIDLINCKTNPAKMEAVSASGHVIAAREKGEAILNIAGSKVNMTINFVDDERFNNKEYKILLGGDTLCKFHLIAFDYDNKRLMLNGKWIEVLSENKLASGIRARALQNLTIYPNSQSIIEAELDYNFPIKGYLASDYPDKNLTNSHIGLVPSICGPYADRISLALINPTNEPKIIFKGTHLAYVNEIKMNEDGSFSEEPEKKAKIDIEAEIDPNYKIDLSKSGVEGNEFDQLKDLLNEFEDIFSKSQYDLGSFTGGDHNIVTTTEEPITSPPRKMPYKYKEELKKHIDKLLSSGIMIESETPWVTPFVIVQKKDGGIRPCLDFRKLNDITIPDRYPLPRLDSIMERVGSCKYYSSLDLSSGYLQIKLGEETSWKCGVITEENVYQMLYMPFGLKNATAAFSRAMAVVLCGLEDCAISYVDDILVYTKSGPFIEHLASLRRVFERFRIYHLKLSPKKCTFATKEMIFLGYTLTSEGYKPTLSRIELIKETPIPKNVKEVKRVLGKIGFYRRHIRDFATLCEPLVRLTRRESKFEWGSDQQKAFEKIINLLSEAPNLVVPDYNKPFHIFTDASNFGMGGVLMQRNKESGTFSAISYCSRTLSASERRWPTVQVEMCAIIYALREFKPFIFMSDIELHTDHKPLAYLLKKSDTHPHLARWLIELQNYQIKIVHVAGKQNSLADALSRSSEDIPLKEVENLKEIEDIVEFPICMALQTKSRLVFDPFVNSITIRHEDGNSYKINLEEEQNSDPEAKAYIEFLRTGEIPNGFTELEKENFTAQASNLCLISGILYYKAHSQTPKIYIPISLRALVFDSFHSSLLGGGHLSVRKTIKKCQKYYWPKLYSDIANWTRQCITCQLKHNPTPSYRAEMQIVPNNTLFAKVGLDLAVPLPDSKARTIALEFLKNCYLKFGGCTELISDNATAFTSDFFKEFCALLYINKTYATPYFSQGNAITERSFRTFNNILAKYVTKDTPDFDEFLDFASFCYNTSCHTSTGESPFFLVFGRDPIFCIDQILDTRVHIPVAISEEAEFKAKLVTTLREAWRITAETSIEAQEKMKEQYDKLQRTLEIKIGDRVLLRNYTGQKGTSKKFNLPWKGIYRVTEIEGVHVTITSCVSPQANPKRVHINQIKKCFENLGPNCTVPNIPSDEEVTLEKSGAKEITNKPGYSHSARPKLVHNEEARQDNVGDKIKYSLRPREKIQLPAKFRNG</sequence>
<dbReference type="Gene3D" id="3.30.420.10">
    <property type="entry name" value="Ribonuclease H-like superfamily/Ribonuclease H"/>
    <property type="match status" value="1"/>
</dbReference>
<reference evidence="11 12" key="1">
    <citation type="submission" date="2020-08" db="EMBL/GenBank/DDBJ databases">
        <authorList>
            <person name="Koutsovoulos G."/>
            <person name="Danchin GJ E."/>
        </authorList>
    </citation>
    <scope>NUCLEOTIDE SEQUENCE [LARGE SCALE GENOMIC DNA]</scope>
</reference>
<dbReference type="InterPro" id="IPR036397">
    <property type="entry name" value="RNaseH_sf"/>
</dbReference>
<evidence type="ECO:0000256" key="5">
    <source>
        <dbReference type="ARBA" id="ARBA00022759"/>
    </source>
</evidence>
<keyword evidence="2" id="KW-0808">Transferase</keyword>
<evidence type="ECO:0000256" key="7">
    <source>
        <dbReference type="ARBA" id="ARBA00022918"/>
    </source>
</evidence>
<dbReference type="GO" id="GO:0004519">
    <property type="term" value="F:endonuclease activity"/>
    <property type="evidence" value="ECO:0007669"/>
    <property type="project" value="UniProtKB-KW"/>
</dbReference>
<keyword evidence="4" id="KW-0540">Nuclease</keyword>
<dbReference type="InterPro" id="IPR043502">
    <property type="entry name" value="DNA/RNA_pol_sf"/>
</dbReference>
<protein>
    <recommendedName>
        <fullName evidence="1">RNA-directed DNA polymerase</fullName>
        <ecNumber evidence="1">2.7.7.49</ecNumber>
    </recommendedName>
</protein>
<dbReference type="GO" id="GO:0003676">
    <property type="term" value="F:nucleic acid binding"/>
    <property type="evidence" value="ECO:0007669"/>
    <property type="project" value="InterPro"/>
</dbReference>
<dbReference type="EC" id="2.7.7.49" evidence="1"/>
<dbReference type="InterPro" id="IPR001584">
    <property type="entry name" value="Integrase_cat-core"/>
</dbReference>
<dbReference type="InterPro" id="IPR012337">
    <property type="entry name" value="RNaseH-like_sf"/>
</dbReference>
<gene>
    <name evidence="11" type="ORF">MENT_LOCUS53753</name>
</gene>
<dbReference type="PROSITE" id="PS50994">
    <property type="entry name" value="INTEGRASE"/>
    <property type="match status" value="1"/>
</dbReference>
<evidence type="ECO:0000259" key="9">
    <source>
        <dbReference type="PROSITE" id="PS50878"/>
    </source>
</evidence>
<dbReference type="Pfam" id="PF00078">
    <property type="entry name" value="RVT_1"/>
    <property type="match status" value="1"/>
</dbReference>
<dbReference type="Pfam" id="PF17921">
    <property type="entry name" value="Integrase_H2C2"/>
    <property type="match status" value="1"/>
</dbReference>
<dbReference type="Gene3D" id="3.10.10.10">
    <property type="entry name" value="HIV Type 1 Reverse Transcriptase, subunit A, domain 1"/>
    <property type="match status" value="1"/>
</dbReference>
<feature type="domain" description="Integrase catalytic" evidence="10">
    <location>
        <begin position="1990"/>
        <end position="2114"/>
    </location>
</feature>
<keyword evidence="3" id="KW-0548">Nucleotidyltransferase</keyword>
<dbReference type="CDD" id="cd00303">
    <property type="entry name" value="retropepsin_like"/>
    <property type="match status" value="1"/>
</dbReference>
<dbReference type="CDD" id="cd01647">
    <property type="entry name" value="RT_LTR"/>
    <property type="match status" value="1"/>
</dbReference>